<evidence type="ECO:0000313" key="17">
    <source>
        <dbReference type="Proteomes" id="UP000460207"/>
    </source>
</evidence>
<evidence type="ECO:0000259" key="9">
    <source>
        <dbReference type="Pfam" id="PF12821"/>
    </source>
</evidence>
<dbReference type="Proteomes" id="UP000027731">
    <property type="component" value="Unassembled WGS sequence"/>
</dbReference>
<evidence type="ECO:0000256" key="6">
    <source>
        <dbReference type="ARBA" id="ARBA00023136"/>
    </source>
</evidence>
<organism evidence="10 14">
    <name type="scientific">Limosilactobacillus reuteri</name>
    <name type="common">Lactobacillus reuteri</name>
    <dbReference type="NCBI Taxonomy" id="1598"/>
    <lineage>
        <taxon>Bacteria</taxon>
        <taxon>Bacillati</taxon>
        <taxon>Bacillota</taxon>
        <taxon>Bacilli</taxon>
        <taxon>Lactobacillales</taxon>
        <taxon>Lactobacillaceae</taxon>
        <taxon>Limosilactobacillus</taxon>
    </lineage>
</organism>
<dbReference type="EMBL" id="PTLS01000022">
    <property type="protein sequence ID" value="RMX25744.1"/>
    <property type="molecule type" value="Genomic_DNA"/>
</dbReference>
<dbReference type="InterPro" id="IPR024528">
    <property type="entry name" value="ThrE_2"/>
</dbReference>
<dbReference type="PANTHER" id="PTHR34390">
    <property type="entry name" value="UPF0442 PROTEIN YJJB-RELATED"/>
    <property type="match status" value="1"/>
</dbReference>
<proteinExistence type="inferred from homology"/>
<reference evidence="13 16" key="3">
    <citation type="journal article" date="2018" name="J Appl Environ Microbiol">
        <title>The gut symbionts Lactobacillus reuteri R2lc and 2010 encode a polyketide synthase cluster that activates the mammalian aryl-hydrocarbon receptor.</title>
        <authorList>
            <person name="Ozcam M."/>
            <person name="Roos S."/>
            <person name="Van Pijkeren J.P."/>
        </authorList>
    </citation>
    <scope>NUCLEOTIDE SEQUENCE [LARGE SCALE GENOMIC DNA]</scope>
    <source>
        <strain evidence="13 16">R2lc</strain>
    </source>
</reference>
<feature type="transmembrane region" description="Helical" evidence="8">
    <location>
        <begin position="80"/>
        <end position="97"/>
    </location>
</feature>
<dbReference type="Pfam" id="PF12821">
    <property type="entry name" value="ThrE_2"/>
    <property type="match status" value="1"/>
</dbReference>
<dbReference type="PATRIC" id="fig|1598.90.peg.616"/>
<evidence type="ECO:0000313" key="11">
    <source>
        <dbReference type="EMBL" id="MRG88463.1"/>
    </source>
</evidence>
<evidence type="ECO:0000256" key="8">
    <source>
        <dbReference type="SAM" id="Phobius"/>
    </source>
</evidence>
<feature type="transmembrane region" description="Helical" evidence="8">
    <location>
        <begin position="6"/>
        <end position="24"/>
    </location>
</feature>
<keyword evidence="5 8" id="KW-1133">Transmembrane helix</keyword>
<comment type="subcellular location">
    <subcellularLocation>
        <location evidence="1">Cell membrane</location>
        <topology evidence="1">Multi-pass membrane protein</topology>
    </subcellularLocation>
</comment>
<dbReference type="Proteomes" id="UP000460207">
    <property type="component" value="Unassembled WGS sequence"/>
</dbReference>
<feature type="transmembrane region" description="Helical" evidence="8">
    <location>
        <begin position="54"/>
        <end position="73"/>
    </location>
</feature>
<feature type="transmembrane region" description="Helical" evidence="8">
    <location>
        <begin position="117"/>
        <end position="138"/>
    </location>
</feature>
<reference evidence="15" key="4">
    <citation type="submission" date="2018-04" db="EMBL/GenBank/DDBJ databases">
        <title>Draft Genome Sequences of 10 Lactobacillus Species from 22 Commercial Probiotic Products.</title>
        <authorList>
            <person name="Gangiredla J."/>
            <person name="Barnaba T.J."/>
            <person name="Mammel M.K."/>
            <person name="Lacher D.W."/>
            <person name="Elkins C.A."/>
            <person name="Lampel K.A."/>
            <person name="Whitehouse C.A."/>
            <person name="Tartera C."/>
        </authorList>
    </citation>
    <scope>NUCLEOTIDE SEQUENCE [LARGE SCALE GENOMIC DNA]</scope>
    <source>
        <strain evidence="15">DS12_10</strain>
    </source>
</reference>
<dbReference type="EMBL" id="WJND01000001">
    <property type="protein sequence ID" value="MRG88463.1"/>
    <property type="molecule type" value="Genomic_DNA"/>
</dbReference>
<dbReference type="Proteomes" id="UP000276940">
    <property type="component" value="Unassembled WGS sequence"/>
</dbReference>
<evidence type="ECO:0000256" key="2">
    <source>
        <dbReference type="ARBA" id="ARBA00022475"/>
    </source>
</evidence>
<dbReference type="PANTHER" id="PTHR34390:SF1">
    <property type="entry name" value="SUCCINATE TRANSPORTER SUBUNIT YJJB-RELATED"/>
    <property type="match status" value="1"/>
</dbReference>
<evidence type="ECO:0000256" key="7">
    <source>
        <dbReference type="ARBA" id="ARBA00034125"/>
    </source>
</evidence>
<protein>
    <submittedName>
        <fullName evidence="10">Membrane protein</fullName>
    </submittedName>
    <submittedName>
        <fullName evidence="11">Threonine/serine exporter</fullName>
    </submittedName>
</protein>
<dbReference type="AlphaFoldDB" id="A0A073JQQ1"/>
<evidence type="ECO:0000313" key="16">
    <source>
        <dbReference type="Proteomes" id="UP000276940"/>
    </source>
</evidence>
<accession>A0A073JQQ1</accession>
<evidence type="ECO:0000256" key="4">
    <source>
        <dbReference type="ARBA" id="ARBA00022692"/>
    </source>
</evidence>
<evidence type="ECO:0000313" key="15">
    <source>
        <dbReference type="Proteomes" id="UP000244083"/>
    </source>
</evidence>
<reference evidence="12" key="2">
    <citation type="journal article" date="2018" name="Genome Announc.">
        <title>Fifty-Six Draft Genome Sequences of 10 Lactobacillus Species from 22 Commercial Dietary Supplements.</title>
        <authorList>
            <person name="Gangiredla J."/>
            <person name="Barnaba T.J."/>
            <person name="Mammel M.K."/>
            <person name="Lacher D.W."/>
            <person name="Elkins C.A."/>
            <person name="Lampel K.A."/>
            <person name="Whitehouse C.A."/>
            <person name="Tartera C."/>
        </authorList>
    </citation>
    <scope>NUCLEOTIDE SEQUENCE</scope>
    <source>
        <strain evidence="12">DS12_10</strain>
    </source>
</reference>
<dbReference type="GO" id="GO:0015744">
    <property type="term" value="P:succinate transport"/>
    <property type="evidence" value="ECO:0007669"/>
    <property type="project" value="TreeGrafter"/>
</dbReference>
<reference evidence="11 17" key="5">
    <citation type="submission" date="2019-11" db="EMBL/GenBank/DDBJ databases">
        <title>Draft genome sequence of 12 host-associated Lactobacillus reuteri rodent strains.</title>
        <authorList>
            <person name="Zhang S."/>
            <person name="Ozcam M."/>
            <person name="Van Pijkeren J.P."/>
        </authorList>
    </citation>
    <scope>NUCLEOTIDE SEQUENCE [LARGE SCALE GENOMIC DNA]</scope>
    <source>
        <strain evidence="11 17">N4I</strain>
    </source>
</reference>
<evidence type="ECO:0000256" key="3">
    <source>
        <dbReference type="ARBA" id="ARBA00022519"/>
    </source>
</evidence>
<name>A0A073JQQ1_LIMRT</name>
<reference evidence="10 14" key="1">
    <citation type="submission" date="2014-06" db="EMBL/GenBank/DDBJ databases">
        <title>Genetic determinant of reutericyclin biosynthesis of Lactobacillus reuteri.</title>
        <authorList>
            <person name="Lin X."/>
            <person name="Duar R."/>
            <person name="Walter J."/>
            <person name="Gaenzle M."/>
        </authorList>
    </citation>
    <scope>NUCLEOTIDE SEQUENCE [LARGE SCALE GENOMIC DNA]</scope>
    <source>
        <strain evidence="10 14">LTH2584</strain>
    </source>
</reference>
<dbReference type="RefSeq" id="WP_003664600.1">
    <property type="nucleotide sequence ID" value="NZ_JAJGVW010000142.1"/>
</dbReference>
<comment type="caution">
    <text evidence="10">The sequence shown here is derived from an EMBL/GenBank/DDBJ whole genome shotgun (WGS) entry which is preliminary data.</text>
</comment>
<evidence type="ECO:0000313" key="10">
    <source>
        <dbReference type="EMBL" id="KEK15896.1"/>
    </source>
</evidence>
<keyword evidence="3" id="KW-0997">Cell inner membrane</keyword>
<evidence type="ECO:0000313" key="14">
    <source>
        <dbReference type="Proteomes" id="UP000027731"/>
    </source>
</evidence>
<keyword evidence="2" id="KW-1003">Cell membrane</keyword>
<evidence type="ECO:0000313" key="12">
    <source>
        <dbReference type="EMBL" id="PTV03681.1"/>
    </source>
</evidence>
<evidence type="ECO:0000313" key="13">
    <source>
        <dbReference type="EMBL" id="RMX25744.1"/>
    </source>
</evidence>
<evidence type="ECO:0000256" key="5">
    <source>
        <dbReference type="ARBA" id="ARBA00022989"/>
    </source>
</evidence>
<dbReference type="EMBL" id="JOSX01000011">
    <property type="protein sequence ID" value="KEK15896.1"/>
    <property type="molecule type" value="Genomic_DNA"/>
</dbReference>
<feature type="domain" description="Threonine/Serine exporter ThrE" evidence="9">
    <location>
        <begin position="9"/>
        <end position="136"/>
    </location>
</feature>
<dbReference type="EMBL" id="QAZN01000011">
    <property type="protein sequence ID" value="PTV03681.1"/>
    <property type="molecule type" value="Genomic_DNA"/>
</dbReference>
<keyword evidence="4 8" id="KW-0812">Transmembrane</keyword>
<gene>
    <name evidence="13" type="ORF">C5O77_03480</name>
    <name evidence="12" type="ORF">DB325_06625</name>
    <name evidence="11" type="ORF">GIX76_00315</name>
    <name evidence="10" type="ORF">LR3_03325</name>
</gene>
<dbReference type="GO" id="GO:0005886">
    <property type="term" value="C:plasma membrane"/>
    <property type="evidence" value="ECO:0007669"/>
    <property type="project" value="UniProtKB-SubCell"/>
</dbReference>
<keyword evidence="6 8" id="KW-0472">Membrane</keyword>
<sequence length="157" mass="17691">MNWSNLLLQFFLCYVSTVCFGILLNIPKRAYHAAGMIGGGVWVVYWIMYYCSGIGLAFSNLVAAILISILSQAAARRKRMPIIVFNVPALVPFVPGGQAYKMVRNFAIGNYHLVTVYFYQVVVIVGAITLGFGLGELLNRVLNYLHKYLIKKSRWNF</sequence>
<evidence type="ECO:0000256" key="1">
    <source>
        <dbReference type="ARBA" id="ARBA00004651"/>
    </source>
</evidence>
<dbReference type="Proteomes" id="UP000244083">
    <property type="component" value="Unassembled WGS sequence"/>
</dbReference>
<dbReference type="InterPro" id="IPR050539">
    <property type="entry name" value="ThrE_Dicarb/AminoAcid_Exp"/>
</dbReference>
<comment type="similarity">
    <text evidence="7">Belongs to the ThrE exporter (TC 2.A.79) family.</text>
</comment>